<comment type="caution">
    <text evidence="1">The sequence shown here is derived from an EMBL/GenBank/DDBJ whole genome shotgun (WGS) entry which is preliminary data.</text>
</comment>
<dbReference type="Proteomes" id="UP000823912">
    <property type="component" value="Unassembled WGS sequence"/>
</dbReference>
<dbReference type="AlphaFoldDB" id="A0A9D1E812"/>
<organism evidence="1 2">
    <name type="scientific">Candidatus Pullilachnospira gallistercoris</name>
    <dbReference type="NCBI Taxonomy" id="2840911"/>
    <lineage>
        <taxon>Bacteria</taxon>
        <taxon>Bacillati</taxon>
        <taxon>Bacillota</taxon>
        <taxon>Clostridia</taxon>
        <taxon>Lachnospirales</taxon>
        <taxon>Lachnospiraceae</taxon>
        <taxon>Lachnospiraceae incertae sedis</taxon>
        <taxon>Candidatus Pullilachnospira</taxon>
    </lineage>
</organism>
<feature type="non-terminal residue" evidence="1">
    <location>
        <position position="1"/>
    </location>
</feature>
<evidence type="ECO:0000313" key="2">
    <source>
        <dbReference type="Proteomes" id="UP000823912"/>
    </source>
</evidence>
<evidence type="ECO:0000313" key="1">
    <source>
        <dbReference type="EMBL" id="HIR70090.1"/>
    </source>
</evidence>
<dbReference type="Pfam" id="PF17117">
    <property type="entry name" value="DUF5104"/>
    <property type="match status" value="1"/>
</dbReference>
<reference evidence="1" key="2">
    <citation type="journal article" date="2021" name="PeerJ">
        <title>Extensive microbial diversity within the chicken gut microbiome revealed by metagenomics and culture.</title>
        <authorList>
            <person name="Gilroy R."/>
            <person name="Ravi A."/>
            <person name="Getino M."/>
            <person name="Pursley I."/>
            <person name="Horton D.L."/>
            <person name="Alikhan N.F."/>
            <person name="Baker D."/>
            <person name="Gharbi K."/>
            <person name="Hall N."/>
            <person name="Watson M."/>
            <person name="Adriaenssens E.M."/>
            <person name="Foster-Nyarko E."/>
            <person name="Jarju S."/>
            <person name="Secka A."/>
            <person name="Antonio M."/>
            <person name="Oren A."/>
            <person name="Chaudhuri R.R."/>
            <person name="La Ragione R."/>
            <person name="Hildebrand F."/>
            <person name="Pallen M.J."/>
        </authorList>
    </citation>
    <scope>NUCLEOTIDE SEQUENCE</scope>
    <source>
        <strain evidence="1">ChiSjej5B23-6657</strain>
    </source>
</reference>
<reference evidence="1" key="1">
    <citation type="submission" date="2020-10" db="EMBL/GenBank/DDBJ databases">
        <authorList>
            <person name="Gilroy R."/>
        </authorList>
    </citation>
    <scope>NUCLEOTIDE SEQUENCE</scope>
    <source>
        <strain evidence="1">ChiSjej5B23-6657</strain>
    </source>
</reference>
<proteinExistence type="predicted"/>
<dbReference type="EMBL" id="DVHM01000037">
    <property type="protein sequence ID" value="HIR70090.1"/>
    <property type="molecule type" value="Genomic_DNA"/>
</dbReference>
<sequence>GCSIINHSGSSDDETDALCNAIILSIEENNPNDLKSLFSEEALEKCTDFEEGFAYTVNEYKGSLVKMKPISYTENAHYDDGKHFKEARALYSVETTEQSYFLYLDFYPSNTVEPAKEGLHTILLLDHRAEKDYSQYVGIYHPEWDKEVR</sequence>
<dbReference type="InterPro" id="IPR031344">
    <property type="entry name" value="DUF5104"/>
</dbReference>
<gene>
    <name evidence="1" type="ORF">IAA55_02275</name>
</gene>
<accession>A0A9D1E812</accession>
<dbReference type="Gene3D" id="3.10.450.50">
    <property type="match status" value="1"/>
</dbReference>
<protein>
    <submittedName>
        <fullName evidence="1">DUF5104 domain-containing protein</fullName>
    </submittedName>
</protein>
<name>A0A9D1E812_9FIRM</name>